<evidence type="ECO:0000256" key="3">
    <source>
        <dbReference type="ARBA" id="ARBA00023237"/>
    </source>
</evidence>
<dbReference type="Pfam" id="PF08479">
    <property type="entry name" value="POTRA_2"/>
    <property type="match status" value="1"/>
</dbReference>
<dbReference type="EMBL" id="FNKY01000001">
    <property type="protein sequence ID" value="SDQ40694.1"/>
    <property type="molecule type" value="Genomic_DNA"/>
</dbReference>
<feature type="domain" description="Polypeptide-transport-associated ShlB-type" evidence="5">
    <location>
        <begin position="116"/>
        <end position="190"/>
    </location>
</feature>
<feature type="domain" description="Haemolysin activator HlyB C-terminal" evidence="4">
    <location>
        <begin position="433"/>
        <end position="570"/>
    </location>
</feature>
<keyword evidence="1" id="KW-0472">Membrane</keyword>
<dbReference type="Gene3D" id="2.40.160.50">
    <property type="entry name" value="membrane protein fhac: a member of the omp85/tpsb transporter family"/>
    <property type="match status" value="1"/>
</dbReference>
<dbReference type="Proteomes" id="UP000183471">
    <property type="component" value="Unassembled WGS sequence"/>
</dbReference>
<evidence type="ECO:0000256" key="1">
    <source>
        <dbReference type="ARBA" id="ARBA00022452"/>
    </source>
</evidence>
<gene>
    <name evidence="6" type="ORF">SAMN05216402_0732</name>
</gene>
<dbReference type="PANTHER" id="PTHR34597:SF6">
    <property type="entry name" value="BLR6126 PROTEIN"/>
    <property type="match status" value="1"/>
</dbReference>
<proteinExistence type="predicted"/>
<accession>A0ABY0T7U1</accession>
<dbReference type="InterPro" id="IPR051544">
    <property type="entry name" value="TPS_OM_transporter"/>
</dbReference>
<evidence type="ECO:0000259" key="5">
    <source>
        <dbReference type="Pfam" id="PF08479"/>
    </source>
</evidence>
<keyword evidence="1" id="KW-1134">Transmembrane beta strand</keyword>
<comment type="caution">
    <text evidence="6">The sequence shown here is derived from an EMBL/GenBank/DDBJ whole genome shotgun (WGS) entry which is preliminary data.</text>
</comment>
<dbReference type="InterPro" id="IPR013686">
    <property type="entry name" value="Polypept-transport_assoc_ShlB"/>
</dbReference>
<evidence type="ECO:0000313" key="6">
    <source>
        <dbReference type="EMBL" id="SDQ40694.1"/>
    </source>
</evidence>
<sequence>MPPVEVVFGTTLSRVVPFVHMEAGWSKWVWMLRMIREPLNQSPILLAGGKPWHRGTGYVPSFLWGGRRDSTALASGARRGGLIQRFLRNALRTGYLAYLVCLMGWMPASHAQDARFDIFEYRVQGATLLPVTMIEQAVYPYMGEKKSLEEVEQARDALERAYHDSGYLTVLVSIPQQKVQDGVVNLTVTEAPVKRLRVVDSRYFSPADIKAAVPELAEGNVPNFTEMQKQLASLNRTADRGVTPVLRAGKTPGTVEVDLKVKDQLPLHGSIELNSRQIPNTTLTRLSANVSWDNLWHKQHSLGVTALITPQNPDQSKVISGNYTMPMAFGGFLALYSVYSASDVASVGALNVLGNGLIVGGRYILPLPGGQTFFHTATLGVDYKDFGQAVNLLDGGSFNTPISYLPFTVGWDGTWVGERRNTKLGLSLNFHVRGLVGDEAEFANKRFKAHSNYMFLRGNFSHTETFRQGWGLYGRASWQIADQPLINNEQSIVGGISTVRGYFEVAALGDDSATGGLEAFTPNYAKHLTTALEEFHLLAFIDGGYVRVKQPLPGQIDHFNLLGTGTGLRLKARHGFTAEFSWAVALEDVNRTKAGDKRVHFLVRQAW</sequence>
<name>A0ABY0T7U1_9PROT</name>
<keyword evidence="3" id="KW-0998">Cell outer membrane</keyword>
<keyword evidence="7" id="KW-1185">Reference proteome</keyword>
<dbReference type="PANTHER" id="PTHR34597">
    <property type="entry name" value="SLR1661 PROTEIN"/>
    <property type="match status" value="1"/>
</dbReference>
<protein>
    <submittedName>
        <fullName evidence="6">Hemolysin activation/secretion protein</fullName>
    </submittedName>
</protein>
<dbReference type="InterPro" id="IPR005565">
    <property type="entry name" value="Hemolysn_activator_HlyB_C"/>
</dbReference>
<dbReference type="Pfam" id="PF03865">
    <property type="entry name" value="ShlB"/>
    <property type="match status" value="1"/>
</dbReference>
<evidence type="ECO:0000259" key="4">
    <source>
        <dbReference type="Pfam" id="PF03865"/>
    </source>
</evidence>
<keyword evidence="2" id="KW-0812">Transmembrane</keyword>
<reference evidence="6 7" key="1">
    <citation type="submission" date="2016-10" db="EMBL/GenBank/DDBJ databases">
        <authorList>
            <person name="Varghese N."/>
            <person name="Submissions S."/>
        </authorList>
    </citation>
    <scope>NUCLEOTIDE SEQUENCE [LARGE SCALE GENOMIC DNA]</scope>
    <source>
        <strain evidence="6 7">Nl1</strain>
    </source>
</reference>
<organism evidence="6 7">
    <name type="scientific">Nitrosospira multiformis</name>
    <dbReference type="NCBI Taxonomy" id="1231"/>
    <lineage>
        <taxon>Bacteria</taxon>
        <taxon>Pseudomonadati</taxon>
        <taxon>Pseudomonadota</taxon>
        <taxon>Betaproteobacteria</taxon>
        <taxon>Nitrosomonadales</taxon>
        <taxon>Nitrosomonadaceae</taxon>
        <taxon>Nitrosospira</taxon>
    </lineage>
</organism>
<dbReference type="Gene3D" id="3.10.20.310">
    <property type="entry name" value="membrane protein fhac"/>
    <property type="match status" value="1"/>
</dbReference>
<evidence type="ECO:0000313" key="7">
    <source>
        <dbReference type="Proteomes" id="UP000183471"/>
    </source>
</evidence>
<evidence type="ECO:0000256" key="2">
    <source>
        <dbReference type="ARBA" id="ARBA00022692"/>
    </source>
</evidence>